<dbReference type="EMBL" id="FWXS01000008">
    <property type="protein sequence ID" value="SMC79940.1"/>
    <property type="molecule type" value="Genomic_DNA"/>
</dbReference>
<sequence length="209" mass="24143">MDLNNVFSQNEKWIEQKLEVNPDYFSDLSKGQNPEVLYIGCSDSRVTAEDLMGAQAGEVFVHRNIANMVISIDLNVMSVLNYAVNHLKVNHIVVCGHYFCGGVKAAMQAQDLGILNPWLRNIRDVYRLHKDELNQIYEENDRYNRLIELNVQEQCINLLKTAAVQKAYKERNLQVHGWVFDIHSGKLNDLKIDFEKELKEIMEIYNLGT</sequence>
<dbReference type="GO" id="GO:0005737">
    <property type="term" value="C:cytoplasm"/>
    <property type="evidence" value="ECO:0007669"/>
    <property type="project" value="TreeGrafter"/>
</dbReference>
<comment type="similarity">
    <text evidence="1">Belongs to the beta-class carbonic anhydrase family.</text>
</comment>
<evidence type="ECO:0000256" key="3">
    <source>
        <dbReference type="ARBA" id="ARBA00022723"/>
    </source>
</evidence>
<dbReference type="FunFam" id="3.40.1050.10:FF:000001">
    <property type="entry name" value="Carbonic anhydrase"/>
    <property type="match status" value="1"/>
</dbReference>
<comment type="catalytic activity">
    <reaction evidence="7">
        <text>hydrogencarbonate + H(+) = CO2 + H2O</text>
        <dbReference type="Rhea" id="RHEA:10748"/>
        <dbReference type="ChEBI" id="CHEBI:15377"/>
        <dbReference type="ChEBI" id="CHEBI:15378"/>
        <dbReference type="ChEBI" id="CHEBI:16526"/>
        <dbReference type="ChEBI" id="CHEBI:17544"/>
        <dbReference type="EC" id="4.2.1.1"/>
    </reaction>
</comment>
<dbReference type="GO" id="GO:0015976">
    <property type="term" value="P:carbon utilization"/>
    <property type="evidence" value="ECO:0007669"/>
    <property type="project" value="InterPro"/>
</dbReference>
<dbReference type="RefSeq" id="WP_084017995.1">
    <property type="nucleotide sequence ID" value="NZ_FWXS01000008.1"/>
</dbReference>
<evidence type="ECO:0000256" key="6">
    <source>
        <dbReference type="ARBA" id="ARBA00039351"/>
    </source>
</evidence>
<feature type="binding site" evidence="9">
    <location>
        <position position="41"/>
    </location>
    <ligand>
        <name>Zn(2+)</name>
        <dbReference type="ChEBI" id="CHEBI:29105"/>
    </ligand>
</feature>
<dbReference type="SMART" id="SM00947">
    <property type="entry name" value="Pro_CA"/>
    <property type="match status" value="1"/>
</dbReference>
<dbReference type="PANTHER" id="PTHR11002:SF51">
    <property type="entry name" value="CARBONIC ANHYDRASE"/>
    <property type="match status" value="1"/>
</dbReference>
<evidence type="ECO:0000256" key="9">
    <source>
        <dbReference type="PIRSR" id="PIRSR601765-1"/>
    </source>
</evidence>
<protein>
    <recommendedName>
        <fullName evidence="6">Carbonic anhydrase 2</fullName>
        <ecNumber evidence="2">4.2.1.1</ecNumber>
    </recommendedName>
    <alternativeName>
        <fullName evidence="8">Carbonate dehydratase 2</fullName>
    </alternativeName>
</protein>
<dbReference type="STRING" id="1434700.SAMN06296427_108121"/>
<evidence type="ECO:0000256" key="1">
    <source>
        <dbReference type="ARBA" id="ARBA00006217"/>
    </source>
</evidence>
<dbReference type="InterPro" id="IPR015892">
    <property type="entry name" value="Carbonic_anhydrase_CS"/>
</dbReference>
<evidence type="ECO:0000256" key="2">
    <source>
        <dbReference type="ARBA" id="ARBA00012925"/>
    </source>
</evidence>
<proteinExistence type="inferred from homology"/>
<dbReference type="Proteomes" id="UP000192393">
    <property type="component" value="Unassembled WGS sequence"/>
</dbReference>
<evidence type="ECO:0000256" key="7">
    <source>
        <dbReference type="ARBA" id="ARBA00048348"/>
    </source>
</evidence>
<keyword evidence="5" id="KW-0456">Lyase</keyword>
<feature type="binding site" evidence="9">
    <location>
        <position position="97"/>
    </location>
    <ligand>
        <name>Zn(2+)</name>
        <dbReference type="ChEBI" id="CHEBI:29105"/>
    </ligand>
</feature>
<dbReference type="AlphaFoldDB" id="A0A1W2C470"/>
<evidence type="ECO:0000313" key="11">
    <source>
        <dbReference type="Proteomes" id="UP000192393"/>
    </source>
</evidence>
<accession>A0A1W2C470</accession>
<feature type="binding site" evidence="9">
    <location>
        <position position="43"/>
    </location>
    <ligand>
        <name>Zn(2+)</name>
        <dbReference type="ChEBI" id="CHEBI:29105"/>
    </ligand>
</feature>
<dbReference type="GO" id="GO:0071244">
    <property type="term" value="P:cellular response to carbon dioxide"/>
    <property type="evidence" value="ECO:0007669"/>
    <property type="project" value="TreeGrafter"/>
</dbReference>
<feature type="binding site" evidence="9">
    <location>
        <position position="100"/>
    </location>
    <ligand>
        <name>Zn(2+)</name>
        <dbReference type="ChEBI" id="CHEBI:29105"/>
    </ligand>
</feature>
<evidence type="ECO:0000256" key="4">
    <source>
        <dbReference type="ARBA" id="ARBA00022833"/>
    </source>
</evidence>
<keyword evidence="3 9" id="KW-0479">Metal-binding</keyword>
<dbReference type="PROSITE" id="PS00704">
    <property type="entry name" value="PROK_CO2_ANHYDRASE_1"/>
    <property type="match status" value="1"/>
</dbReference>
<dbReference type="GO" id="GO:0008270">
    <property type="term" value="F:zinc ion binding"/>
    <property type="evidence" value="ECO:0007669"/>
    <property type="project" value="InterPro"/>
</dbReference>
<organism evidence="10 11">
    <name type="scientific">Moheibacter sediminis</name>
    <dbReference type="NCBI Taxonomy" id="1434700"/>
    <lineage>
        <taxon>Bacteria</taxon>
        <taxon>Pseudomonadati</taxon>
        <taxon>Bacteroidota</taxon>
        <taxon>Flavobacteriia</taxon>
        <taxon>Flavobacteriales</taxon>
        <taxon>Weeksellaceae</taxon>
        <taxon>Moheibacter</taxon>
    </lineage>
</organism>
<dbReference type="InterPro" id="IPR036874">
    <property type="entry name" value="Carbonic_anhydrase_sf"/>
</dbReference>
<dbReference type="CDD" id="cd00883">
    <property type="entry name" value="beta_CA_cladeA"/>
    <property type="match status" value="1"/>
</dbReference>
<evidence type="ECO:0000256" key="8">
    <source>
        <dbReference type="ARBA" id="ARBA00082533"/>
    </source>
</evidence>
<gene>
    <name evidence="10" type="ORF">SAMN06296427_108121</name>
</gene>
<comment type="cofactor">
    <cofactor evidence="9">
        <name>Zn(2+)</name>
        <dbReference type="ChEBI" id="CHEBI:29105"/>
    </cofactor>
    <text evidence="9">Binds 1 zinc ion per subunit.</text>
</comment>
<name>A0A1W2C470_9FLAO</name>
<dbReference type="EC" id="4.2.1.1" evidence="2"/>
<evidence type="ECO:0000256" key="5">
    <source>
        <dbReference type="ARBA" id="ARBA00023239"/>
    </source>
</evidence>
<dbReference type="Pfam" id="PF00484">
    <property type="entry name" value="Pro_CA"/>
    <property type="match status" value="1"/>
</dbReference>
<dbReference type="SUPFAM" id="SSF53056">
    <property type="entry name" value="beta-carbonic anhydrase, cab"/>
    <property type="match status" value="1"/>
</dbReference>
<dbReference type="PANTHER" id="PTHR11002">
    <property type="entry name" value="CARBONIC ANHYDRASE"/>
    <property type="match status" value="1"/>
</dbReference>
<keyword evidence="11" id="KW-1185">Reference proteome</keyword>
<reference evidence="10 11" key="1">
    <citation type="submission" date="2017-04" db="EMBL/GenBank/DDBJ databases">
        <authorList>
            <person name="Afonso C.L."/>
            <person name="Miller P.J."/>
            <person name="Scott M.A."/>
            <person name="Spackman E."/>
            <person name="Goraichik I."/>
            <person name="Dimitrov K.M."/>
            <person name="Suarez D.L."/>
            <person name="Swayne D.E."/>
        </authorList>
    </citation>
    <scope>NUCLEOTIDE SEQUENCE [LARGE SCALE GENOMIC DNA]</scope>
    <source>
        <strain evidence="10 11">CGMCC 1.12708</strain>
    </source>
</reference>
<dbReference type="GO" id="GO:0034599">
    <property type="term" value="P:cellular response to oxidative stress"/>
    <property type="evidence" value="ECO:0007669"/>
    <property type="project" value="TreeGrafter"/>
</dbReference>
<dbReference type="Gene3D" id="3.40.1050.10">
    <property type="entry name" value="Carbonic anhydrase"/>
    <property type="match status" value="1"/>
</dbReference>
<dbReference type="InterPro" id="IPR001765">
    <property type="entry name" value="Carbonic_anhydrase"/>
</dbReference>
<dbReference type="OrthoDB" id="9797527at2"/>
<dbReference type="GO" id="GO:0004089">
    <property type="term" value="F:carbonate dehydratase activity"/>
    <property type="evidence" value="ECO:0007669"/>
    <property type="project" value="UniProtKB-EC"/>
</dbReference>
<evidence type="ECO:0000313" key="10">
    <source>
        <dbReference type="EMBL" id="SMC79940.1"/>
    </source>
</evidence>
<keyword evidence="4 9" id="KW-0862">Zinc</keyword>